<name>A0ABR3FZN1_9AGAR</name>
<keyword evidence="3" id="KW-1185">Reference proteome</keyword>
<feature type="compositionally biased region" description="Polar residues" evidence="1">
    <location>
        <begin position="21"/>
        <end position="46"/>
    </location>
</feature>
<gene>
    <name evidence="2" type="ORF">V5O48_001027</name>
</gene>
<accession>A0ABR3FZN1</accession>
<feature type="compositionally biased region" description="Basic and acidic residues" evidence="1">
    <location>
        <begin position="143"/>
        <end position="153"/>
    </location>
</feature>
<proteinExistence type="predicted"/>
<feature type="region of interest" description="Disordered" evidence="1">
    <location>
        <begin position="142"/>
        <end position="162"/>
    </location>
</feature>
<evidence type="ECO:0000256" key="1">
    <source>
        <dbReference type="SAM" id="MobiDB-lite"/>
    </source>
</evidence>
<feature type="compositionally biased region" description="Low complexity" evidence="1">
    <location>
        <begin position="54"/>
        <end position="66"/>
    </location>
</feature>
<reference evidence="2 3" key="1">
    <citation type="submission" date="2024-02" db="EMBL/GenBank/DDBJ databases">
        <title>A draft genome for the cacao thread blight pathogen Marasmius crinis-equi.</title>
        <authorList>
            <person name="Cohen S.P."/>
            <person name="Baruah I.K."/>
            <person name="Amoako-Attah I."/>
            <person name="Bukari Y."/>
            <person name="Meinhardt L.W."/>
            <person name="Bailey B.A."/>
        </authorList>
    </citation>
    <scope>NUCLEOTIDE SEQUENCE [LARGE SCALE GENOMIC DNA]</scope>
    <source>
        <strain evidence="2 3">GH-76</strain>
    </source>
</reference>
<protein>
    <submittedName>
        <fullName evidence="2">Uncharacterized protein</fullName>
    </submittedName>
</protein>
<sequence>MTPGCHEPPISERELIAMLKASSTPAPGQRSTNSNPTQTTVDNWRCSSEECISKRSGGASVGGRASPANERSHQKAKAQVMEVLELTSSDDEVVPVPPKKTSVIKAPSRPNLNEVLEISSDSDDSAIELLPQPQRIRLKKPMRGVEKTTKRSPNEAQSNGPLDRVVQQTNGAIVRRQEPRKSSALYSLTPEWMQGVLVEERGTGRVVDTPRLPRKRRARMLSIKSDTVSFELVNL</sequence>
<organism evidence="2 3">
    <name type="scientific">Marasmius crinis-equi</name>
    <dbReference type="NCBI Taxonomy" id="585013"/>
    <lineage>
        <taxon>Eukaryota</taxon>
        <taxon>Fungi</taxon>
        <taxon>Dikarya</taxon>
        <taxon>Basidiomycota</taxon>
        <taxon>Agaricomycotina</taxon>
        <taxon>Agaricomycetes</taxon>
        <taxon>Agaricomycetidae</taxon>
        <taxon>Agaricales</taxon>
        <taxon>Marasmiineae</taxon>
        <taxon>Marasmiaceae</taxon>
        <taxon>Marasmius</taxon>
    </lineage>
</organism>
<evidence type="ECO:0000313" key="3">
    <source>
        <dbReference type="Proteomes" id="UP001465976"/>
    </source>
</evidence>
<dbReference type="EMBL" id="JBAHYK010000018">
    <property type="protein sequence ID" value="KAL0581033.1"/>
    <property type="molecule type" value="Genomic_DNA"/>
</dbReference>
<dbReference type="Proteomes" id="UP001465976">
    <property type="component" value="Unassembled WGS sequence"/>
</dbReference>
<feature type="region of interest" description="Disordered" evidence="1">
    <location>
        <begin position="20"/>
        <end position="78"/>
    </location>
</feature>
<evidence type="ECO:0000313" key="2">
    <source>
        <dbReference type="EMBL" id="KAL0581033.1"/>
    </source>
</evidence>
<comment type="caution">
    <text evidence="2">The sequence shown here is derived from an EMBL/GenBank/DDBJ whole genome shotgun (WGS) entry which is preliminary data.</text>
</comment>